<dbReference type="AlphaFoldDB" id="A0A7C9F171"/>
<proteinExistence type="predicted"/>
<evidence type="ECO:0000313" key="1">
    <source>
        <dbReference type="EMBL" id="MBA4679863.1"/>
    </source>
</evidence>
<organism evidence="1">
    <name type="scientific">Opuntia streptacantha</name>
    <name type="common">Prickly pear cactus</name>
    <name type="synonym">Opuntia cardona</name>
    <dbReference type="NCBI Taxonomy" id="393608"/>
    <lineage>
        <taxon>Eukaryota</taxon>
        <taxon>Viridiplantae</taxon>
        <taxon>Streptophyta</taxon>
        <taxon>Embryophyta</taxon>
        <taxon>Tracheophyta</taxon>
        <taxon>Spermatophyta</taxon>
        <taxon>Magnoliopsida</taxon>
        <taxon>eudicotyledons</taxon>
        <taxon>Gunneridae</taxon>
        <taxon>Pentapetalae</taxon>
        <taxon>Caryophyllales</taxon>
        <taxon>Cactineae</taxon>
        <taxon>Cactaceae</taxon>
        <taxon>Opuntioideae</taxon>
        <taxon>Opuntia</taxon>
    </lineage>
</organism>
<dbReference type="EMBL" id="GISG01284893">
    <property type="protein sequence ID" value="MBA4679863.1"/>
    <property type="molecule type" value="Transcribed_RNA"/>
</dbReference>
<reference evidence="1" key="1">
    <citation type="journal article" date="2013" name="J. Plant Res.">
        <title>Effect of fungi and light on seed germination of three Opuntia species from semiarid lands of central Mexico.</title>
        <authorList>
            <person name="Delgado-Sanchez P."/>
            <person name="Jimenez-Bremont J.F."/>
            <person name="Guerrero-Gonzalez Mde L."/>
            <person name="Flores J."/>
        </authorList>
    </citation>
    <scope>NUCLEOTIDE SEQUENCE</scope>
    <source>
        <tissue evidence="1">Cladode</tissue>
    </source>
</reference>
<reference evidence="1" key="2">
    <citation type="submission" date="2020-07" db="EMBL/GenBank/DDBJ databases">
        <authorList>
            <person name="Vera ALvarez R."/>
            <person name="Arias-Moreno D.M."/>
            <person name="Jimenez-Jacinto V."/>
            <person name="Jimenez-Bremont J.F."/>
            <person name="Swaminathan K."/>
            <person name="Moose S.P."/>
            <person name="Guerrero-Gonzalez M.L."/>
            <person name="Marino-Ramirez L."/>
            <person name="Landsman D."/>
            <person name="Rodriguez-Kessler M."/>
            <person name="Delgado-Sanchez P."/>
        </authorList>
    </citation>
    <scope>NUCLEOTIDE SEQUENCE</scope>
    <source>
        <tissue evidence="1">Cladode</tissue>
    </source>
</reference>
<protein>
    <submittedName>
        <fullName evidence="1">Uncharacterized protein</fullName>
    </submittedName>
</protein>
<accession>A0A7C9F171</accession>
<sequence length="111" mass="12196">MSMISLTEESDSNILLLSGLEEFSAGVSPLPEEHGIESDEGLAGAANPVLFRLPIIKPTAGKKIGRKSEKEVTHKKRMPKLMLMKRQMISVIRRIGSWKVNINLEKGNAGN</sequence>
<name>A0A7C9F171_OPUST</name>